<dbReference type="InterPro" id="IPR014729">
    <property type="entry name" value="Rossmann-like_a/b/a_fold"/>
</dbReference>
<dbReference type="EMBL" id="JACJPW010000034">
    <property type="protein sequence ID" value="MBD2182320.1"/>
    <property type="molecule type" value="Genomic_DNA"/>
</dbReference>
<evidence type="ECO:0000256" key="1">
    <source>
        <dbReference type="SAM" id="Phobius"/>
    </source>
</evidence>
<dbReference type="CDD" id="cd06259">
    <property type="entry name" value="YdcF-like"/>
    <property type="match status" value="1"/>
</dbReference>
<keyword evidence="1" id="KW-1133">Transmembrane helix</keyword>
<dbReference type="Pfam" id="PF02698">
    <property type="entry name" value="DUF218"/>
    <property type="match status" value="1"/>
</dbReference>
<sequence>MFSTLTQIMLVVLIGTITWQALVKGTGKDAKPRDYLAWVGLVLMLFFLILSFITPNDPAVTTFGSILTFPLKPLGLSILLLFLALTGEIKKKEKTITPKGMNQIWIAFLILTIFSLPLMANLLANRVQNDAIIGFQAALRRPQKVGAIVLLGHSATQLSLLAPNQIQLNDQSDRILQTVQEYQRQLDLNNFAKIIVSAGPRSGFDNAPNQSNRPEADKIAVTLESLGIPPQDIWRERTGLDVRSSAEAVKTQFVDRGKISKRVILVTSALNMQRARQTFAQLGISTIPSPAGFYSLQPDSTPRLRVSSTQKGSCDTLSITISNARKVRISDFVPSAEGLLISTRVINEFWTSVYYFLRGWLAPTLDAIPQLKDFGC</sequence>
<evidence type="ECO:0000259" key="2">
    <source>
        <dbReference type="Pfam" id="PF02698"/>
    </source>
</evidence>
<feature type="domain" description="DUF218" evidence="2">
    <location>
        <begin position="147"/>
        <end position="349"/>
    </location>
</feature>
<feature type="transmembrane region" description="Helical" evidence="1">
    <location>
        <begin position="104"/>
        <end position="124"/>
    </location>
</feature>
<organism evidence="3 4">
    <name type="scientific">Aerosakkonema funiforme FACHB-1375</name>
    <dbReference type="NCBI Taxonomy" id="2949571"/>
    <lineage>
        <taxon>Bacteria</taxon>
        <taxon>Bacillati</taxon>
        <taxon>Cyanobacteriota</taxon>
        <taxon>Cyanophyceae</taxon>
        <taxon>Oscillatoriophycideae</taxon>
        <taxon>Aerosakkonematales</taxon>
        <taxon>Aerosakkonemataceae</taxon>
        <taxon>Aerosakkonema</taxon>
    </lineage>
</organism>
<accession>A0A926VEB5</accession>
<dbReference type="GO" id="GO:0000270">
    <property type="term" value="P:peptidoglycan metabolic process"/>
    <property type="evidence" value="ECO:0007669"/>
    <property type="project" value="TreeGrafter"/>
</dbReference>
<dbReference type="InterPro" id="IPR003848">
    <property type="entry name" value="DUF218"/>
</dbReference>
<evidence type="ECO:0000313" key="4">
    <source>
        <dbReference type="Proteomes" id="UP000641646"/>
    </source>
</evidence>
<name>A0A926VEB5_9CYAN</name>
<dbReference type="InterPro" id="IPR051599">
    <property type="entry name" value="Cell_Envelope_Assoc"/>
</dbReference>
<keyword evidence="1" id="KW-0472">Membrane</keyword>
<feature type="transmembrane region" description="Helical" evidence="1">
    <location>
        <begin position="35"/>
        <end position="53"/>
    </location>
</feature>
<reference evidence="3" key="2">
    <citation type="submission" date="2020-08" db="EMBL/GenBank/DDBJ databases">
        <authorList>
            <person name="Chen M."/>
            <person name="Teng W."/>
            <person name="Zhao L."/>
            <person name="Hu C."/>
            <person name="Zhou Y."/>
            <person name="Han B."/>
            <person name="Song L."/>
            <person name="Shu W."/>
        </authorList>
    </citation>
    <scope>NUCLEOTIDE SEQUENCE</scope>
    <source>
        <strain evidence="3">FACHB-1375</strain>
    </source>
</reference>
<proteinExistence type="predicted"/>
<dbReference type="PANTHER" id="PTHR30336">
    <property type="entry name" value="INNER MEMBRANE PROTEIN, PROBABLE PERMEASE"/>
    <property type="match status" value="1"/>
</dbReference>
<dbReference type="Proteomes" id="UP000641646">
    <property type="component" value="Unassembled WGS sequence"/>
</dbReference>
<protein>
    <submittedName>
        <fullName evidence="3">YdcF family protein</fullName>
    </submittedName>
</protein>
<dbReference type="GO" id="GO:0005886">
    <property type="term" value="C:plasma membrane"/>
    <property type="evidence" value="ECO:0007669"/>
    <property type="project" value="TreeGrafter"/>
</dbReference>
<gene>
    <name evidence="3" type="ORF">H6G03_14660</name>
</gene>
<dbReference type="Gene3D" id="3.40.50.620">
    <property type="entry name" value="HUPs"/>
    <property type="match status" value="1"/>
</dbReference>
<keyword evidence="4" id="KW-1185">Reference proteome</keyword>
<evidence type="ECO:0000313" key="3">
    <source>
        <dbReference type="EMBL" id="MBD2182320.1"/>
    </source>
</evidence>
<comment type="caution">
    <text evidence="3">The sequence shown here is derived from an EMBL/GenBank/DDBJ whole genome shotgun (WGS) entry which is preliminary data.</text>
</comment>
<feature type="transmembrane region" description="Helical" evidence="1">
    <location>
        <begin position="6"/>
        <end position="23"/>
    </location>
</feature>
<keyword evidence="1" id="KW-0812">Transmembrane</keyword>
<dbReference type="AlphaFoldDB" id="A0A926VEB5"/>
<dbReference type="RefSeq" id="WP_190465129.1">
    <property type="nucleotide sequence ID" value="NZ_JACJPW010000034.1"/>
</dbReference>
<reference evidence="3" key="1">
    <citation type="journal article" date="2015" name="ISME J.">
        <title>Draft Genome Sequence of Streptomyces incarnatus NRRL8089, which Produces the Nucleoside Antibiotic Sinefungin.</title>
        <authorList>
            <person name="Oshima K."/>
            <person name="Hattori M."/>
            <person name="Shimizu H."/>
            <person name="Fukuda K."/>
            <person name="Nemoto M."/>
            <person name="Inagaki K."/>
            <person name="Tamura T."/>
        </authorList>
    </citation>
    <scope>NUCLEOTIDE SEQUENCE</scope>
    <source>
        <strain evidence="3">FACHB-1375</strain>
    </source>
</reference>
<dbReference type="PANTHER" id="PTHR30336:SF4">
    <property type="entry name" value="ENVELOPE BIOGENESIS FACTOR ELYC"/>
    <property type="match status" value="1"/>
</dbReference>
<feature type="transmembrane region" description="Helical" evidence="1">
    <location>
        <begin position="59"/>
        <end position="83"/>
    </location>
</feature>
<dbReference type="GO" id="GO:0043164">
    <property type="term" value="P:Gram-negative-bacterium-type cell wall biogenesis"/>
    <property type="evidence" value="ECO:0007669"/>
    <property type="project" value="TreeGrafter"/>
</dbReference>